<dbReference type="RefSeq" id="WP_110256854.1">
    <property type="nucleotide sequence ID" value="NZ_QJKB01000007.1"/>
</dbReference>
<keyword evidence="2" id="KW-1185">Reference proteome</keyword>
<proteinExistence type="predicted"/>
<comment type="caution">
    <text evidence="1">The sequence shown here is derived from an EMBL/GenBank/DDBJ whole genome shotgun (WGS) entry which is preliminary data.</text>
</comment>
<sequence length="364" mass="40741">MSDHNKPKIGSPIIGLRSEWHDEAYISPSLLGGEVLLFGRSERRRNVELAEIAIGEEILVYCADTKEFAYSKVIDIQTQENVPSFLLYYEGFDEADKDLLTLEAACTLPVFVVEKGWTMMSALQAGDKFLSFDRNAFRASFSQDKIAVLQSKELTVFGVKKSGKKKKMYSIKLADKHSYCVGNASILVHDSSNFSLASTNTSNKIIDSQDIFSVSGCGNSELVVDGNDGIWEVDQVFPGFSLKSRCETTNELTSVNVQYRIFHQEMERCWVWYMHNGNERFVDVTCTQEFLIKERGWIRAVDLKSGDALESGSGNVTVISSIQTEWDGEPMDGNYYSFILTGSNSFCLGIDSEICVRGLNLKNV</sequence>
<organism evidence="1 2">
    <name type="scientific">Undibacterium pigrum</name>
    <dbReference type="NCBI Taxonomy" id="401470"/>
    <lineage>
        <taxon>Bacteria</taxon>
        <taxon>Pseudomonadati</taxon>
        <taxon>Pseudomonadota</taxon>
        <taxon>Betaproteobacteria</taxon>
        <taxon>Burkholderiales</taxon>
        <taxon>Oxalobacteraceae</taxon>
        <taxon>Undibacterium</taxon>
    </lineage>
</organism>
<dbReference type="Gene3D" id="2.170.16.10">
    <property type="entry name" value="Hedgehog/Intein (Hint) domain"/>
    <property type="match status" value="2"/>
</dbReference>
<dbReference type="AlphaFoldDB" id="A0A318IZC1"/>
<name>A0A318IZC1_9BURK</name>
<evidence type="ECO:0008006" key="3">
    <source>
        <dbReference type="Google" id="ProtNLM"/>
    </source>
</evidence>
<dbReference type="Proteomes" id="UP000247792">
    <property type="component" value="Unassembled WGS sequence"/>
</dbReference>
<reference evidence="1 2" key="1">
    <citation type="submission" date="2018-05" db="EMBL/GenBank/DDBJ databases">
        <title>Genomic Encyclopedia of Type Strains, Phase IV (KMG-IV): sequencing the most valuable type-strain genomes for metagenomic binning, comparative biology and taxonomic classification.</title>
        <authorList>
            <person name="Goeker M."/>
        </authorList>
    </citation>
    <scope>NUCLEOTIDE SEQUENCE [LARGE SCALE GENOMIC DNA]</scope>
    <source>
        <strain evidence="1 2">DSM 19792</strain>
    </source>
</reference>
<gene>
    <name evidence="1" type="ORF">DFR42_107288</name>
</gene>
<evidence type="ECO:0000313" key="2">
    <source>
        <dbReference type="Proteomes" id="UP000247792"/>
    </source>
</evidence>
<accession>A0A318IZC1</accession>
<dbReference type="EMBL" id="QJKB01000007">
    <property type="protein sequence ID" value="PXX41636.1"/>
    <property type="molecule type" value="Genomic_DNA"/>
</dbReference>
<protein>
    <recommendedName>
        <fullName evidence="3">Intein</fullName>
    </recommendedName>
</protein>
<evidence type="ECO:0000313" key="1">
    <source>
        <dbReference type="EMBL" id="PXX41636.1"/>
    </source>
</evidence>